<protein>
    <submittedName>
        <fullName evidence="3">Uncharacterized protein</fullName>
    </submittedName>
</protein>
<feature type="compositionally biased region" description="Low complexity" evidence="1">
    <location>
        <begin position="167"/>
        <end position="176"/>
    </location>
</feature>
<evidence type="ECO:0000313" key="3">
    <source>
        <dbReference type="EMBL" id="GMA18460.1"/>
    </source>
</evidence>
<organism evidence="3 4">
    <name type="scientific">Arsenicicoccus piscis</name>
    <dbReference type="NCBI Taxonomy" id="673954"/>
    <lineage>
        <taxon>Bacteria</taxon>
        <taxon>Bacillati</taxon>
        <taxon>Actinomycetota</taxon>
        <taxon>Actinomycetes</taxon>
        <taxon>Micrococcales</taxon>
        <taxon>Intrasporangiaceae</taxon>
        <taxon>Arsenicicoccus</taxon>
    </lineage>
</organism>
<feature type="compositionally biased region" description="Low complexity" evidence="1">
    <location>
        <begin position="184"/>
        <end position="198"/>
    </location>
</feature>
<evidence type="ECO:0000313" key="4">
    <source>
        <dbReference type="Proteomes" id="UP001157109"/>
    </source>
</evidence>
<dbReference type="Proteomes" id="UP001157109">
    <property type="component" value="Unassembled WGS sequence"/>
</dbReference>
<evidence type="ECO:0000256" key="1">
    <source>
        <dbReference type="SAM" id="MobiDB-lite"/>
    </source>
</evidence>
<comment type="caution">
    <text evidence="3">The sequence shown here is derived from an EMBL/GenBank/DDBJ whole genome shotgun (WGS) entry which is preliminary data.</text>
</comment>
<proteinExistence type="predicted"/>
<name>A0ABQ6HJ05_9MICO</name>
<evidence type="ECO:0000256" key="2">
    <source>
        <dbReference type="SAM" id="Phobius"/>
    </source>
</evidence>
<dbReference type="EMBL" id="BSUJ01000001">
    <property type="protein sequence ID" value="GMA18460.1"/>
    <property type="molecule type" value="Genomic_DNA"/>
</dbReference>
<feature type="transmembrane region" description="Helical" evidence="2">
    <location>
        <begin position="91"/>
        <end position="116"/>
    </location>
</feature>
<gene>
    <name evidence="3" type="ORF">GCM10025862_04810</name>
</gene>
<keyword evidence="2" id="KW-0472">Membrane</keyword>
<keyword evidence="2" id="KW-1133">Transmembrane helix</keyword>
<keyword evidence="2" id="KW-0812">Transmembrane</keyword>
<reference evidence="4" key="1">
    <citation type="journal article" date="2019" name="Int. J. Syst. Evol. Microbiol.">
        <title>The Global Catalogue of Microorganisms (GCM) 10K type strain sequencing project: providing services to taxonomists for standard genome sequencing and annotation.</title>
        <authorList>
            <consortium name="The Broad Institute Genomics Platform"/>
            <consortium name="The Broad Institute Genome Sequencing Center for Infectious Disease"/>
            <person name="Wu L."/>
            <person name="Ma J."/>
        </authorList>
    </citation>
    <scope>NUCLEOTIDE SEQUENCE [LARGE SCALE GENOMIC DNA]</scope>
    <source>
        <strain evidence="4">NBRC 105830</strain>
    </source>
</reference>
<sequence>MTGGVVTALVVLTLGSLLRLALPWWAWAGLLATWFVVIAVREMGLVSFRLPQNARLVPETVFRHGRFFGPFEFGFEMGTGVRTYVTSGLPYVAVPVVALFAGPLGAVLTGVGWGLGRQLMTAANLRYSPDGDWDLAFDDHGALIRRPGRAPRRSPCPQRAAPRWTARPRGSSSQPRPARRPRSSRTAWPAAAATPGRG</sequence>
<accession>A0ABQ6HJ05</accession>
<dbReference type="RefSeq" id="WP_284283517.1">
    <property type="nucleotide sequence ID" value="NZ_BSUJ01000001.1"/>
</dbReference>
<feature type="region of interest" description="Disordered" evidence="1">
    <location>
        <begin position="146"/>
        <end position="198"/>
    </location>
</feature>
<keyword evidence="4" id="KW-1185">Reference proteome</keyword>